<dbReference type="SMART" id="SM00100">
    <property type="entry name" value="cNMP"/>
    <property type="match status" value="1"/>
</dbReference>
<keyword evidence="2" id="KW-0812">Transmembrane</keyword>
<dbReference type="SUPFAM" id="SSF51206">
    <property type="entry name" value="cAMP-binding domain-like"/>
    <property type="match status" value="1"/>
</dbReference>
<comment type="caution">
    <text evidence="4">The sequence shown here is derived from an EMBL/GenBank/DDBJ whole genome shotgun (WGS) entry which is preliminary data.</text>
</comment>
<keyword evidence="5" id="KW-1185">Reference proteome</keyword>
<evidence type="ECO:0000256" key="1">
    <source>
        <dbReference type="SAM" id="MobiDB-lite"/>
    </source>
</evidence>
<dbReference type="Proteomes" id="UP001363151">
    <property type="component" value="Unassembled WGS sequence"/>
</dbReference>
<feature type="region of interest" description="Disordered" evidence="1">
    <location>
        <begin position="517"/>
        <end position="561"/>
    </location>
</feature>
<dbReference type="InterPro" id="IPR050818">
    <property type="entry name" value="KCNH_animal-type"/>
</dbReference>
<reference evidence="4 5" key="1">
    <citation type="submission" date="2024-03" db="EMBL/GenBank/DDBJ databases">
        <title>Aureococcus anophagefferens CCMP1851 and Kratosvirus quantuckense: Draft genome of a second virus-susceptible host strain in the model system.</title>
        <authorList>
            <person name="Chase E."/>
            <person name="Truchon A.R."/>
            <person name="Schepens W."/>
            <person name="Wilhelm S.W."/>
        </authorList>
    </citation>
    <scope>NUCLEOTIDE SEQUENCE [LARGE SCALE GENOMIC DNA]</scope>
    <source>
        <strain evidence="4 5">CCMP1851</strain>
    </source>
</reference>
<gene>
    <name evidence="4" type="ORF">SO694_00002144</name>
</gene>
<dbReference type="InterPro" id="IPR000595">
    <property type="entry name" value="cNMP-bd_dom"/>
</dbReference>
<dbReference type="Gene3D" id="1.10.287.70">
    <property type="match status" value="1"/>
</dbReference>
<dbReference type="PANTHER" id="PTHR10217">
    <property type="entry name" value="VOLTAGE AND LIGAND GATED POTASSIUM CHANNEL"/>
    <property type="match status" value="1"/>
</dbReference>
<protein>
    <submittedName>
        <fullName evidence="4">Cyclic nucleotide-gated ion channel</fullName>
    </submittedName>
</protein>
<evidence type="ECO:0000313" key="4">
    <source>
        <dbReference type="EMBL" id="KAK7253663.1"/>
    </source>
</evidence>
<dbReference type="Pfam" id="PF07885">
    <property type="entry name" value="Ion_trans_2"/>
    <property type="match status" value="1"/>
</dbReference>
<name>A0ABR1GCR4_AURAN</name>
<dbReference type="InterPro" id="IPR014710">
    <property type="entry name" value="RmlC-like_jellyroll"/>
</dbReference>
<organism evidence="4 5">
    <name type="scientific">Aureococcus anophagefferens</name>
    <name type="common">Harmful bloom alga</name>
    <dbReference type="NCBI Taxonomy" id="44056"/>
    <lineage>
        <taxon>Eukaryota</taxon>
        <taxon>Sar</taxon>
        <taxon>Stramenopiles</taxon>
        <taxon>Ochrophyta</taxon>
        <taxon>Pelagophyceae</taxon>
        <taxon>Pelagomonadales</taxon>
        <taxon>Pelagomonadaceae</taxon>
        <taxon>Aureococcus</taxon>
    </lineage>
</organism>
<evidence type="ECO:0000259" key="3">
    <source>
        <dbReference type="PROSITE" id="PS50042"/>
    </source>
</evidence>
<dbReference type="SUPFAM" id="SSF81324">
    <property type="entry name" value="Voltage-gated potassium channels"/>
    <property type="match status" value="2"/>
</dbReference>
<dbReference type="PROSITE" id="PS50042">
    <property type="entry name" value="CNMP_BINDING_3"/>
    <property type="match status" value="1"/>
</dbReference>
<dbReference type="InterPro" id="IPR013099">
    <property type="entry name" value="K_chnl_dom"/>
</dbReference>
<dbReference type="Gene3D" id="1.10.287.630">
    <property type="entry name" value="Helix hairpin bin"/>
    <property type="match status" value="1"/>
</dbReference>
<accession>A0ABR1GCR4</accession>
<evidence type="ECO:0000313" key="5">
    <source>
        <dbReference type="Proteomes" id="UP001363151"/>
    </source>
</evidence>
<dbReference type="Pfam" id="PF00027">
    <property type="entry name" value="cNMP_binding"/>
    <property type="match status" value="1"/>
</dbReference>
<proteinExistence type="predicted"/>
<feature type="domain" description="Cyclic nucleotide-binding" evidence="3">
    <location>
        <begin position="262"/>
        <end position="375"/>
    </location>
</feature>
<dbReference type="EMBL" id="JBBJCI010000034">
    <property type="protein sequence ID" value="KAK7253663.1"/>
    <property type="molecule type" value="Genomic_DNA"/>
</dbReference>
<dbReference type="InterPro" id="IPR018490">
    <property type="entry name" value="cNMP-bd_dom_sf"/>
</dbReference>
<keyword evidence="2" id="KW-0472">Membrane</keyword>
<feature type="transmembrane region" description="Helical" evidence="2">
    <location>
        <begin position="53"/>
        <end position="73"/>
    </location>
</feature>
<dbReference type="Gene3D" id="2.60.120.10">
    <property type="entry name" value="Jelly Rolls"/>
    <property type="match status" value="1"/>
</dbReference>
<keyword evidence="2" id="KW-1133">Transmembrane helix</keyword>
<feature type="compositionally biased region" description="Low complexity" evidence="1">
    <location>
        <begin position="539"/>
        <end position="552"/>
    </location>
</feature>
<evidence type="ECO:0000256" key="2">
    <source>
        <dbReference type="SAM" id="Phobius"/>
    </source>
</evidence>
<dbReference type="PANTHER" id="PTHR10217:SF435">
    <property type="entry name" value="POTASSIUM VOLTAGE-GATED CHANNEL PROTEIN EAG"/>
    <property type="match status" value="1"/>
</dbReference>
<dbReference type="CDD" id="cd00038">
    <property type="entry name" value="CAP_ED"/>
    <property type="match status" value="1"/>
</dbReference>
<sequence>MSKILKSIRVLRVVKIARFLKLVRLLAKVRSKDKWEEQDGYDLSTIVTRLSNLTGLVFLIAHYAACVFVALAYGRDDGWRANTWVAQYFANGEDFTIDEATCGDLAWYLHDANASTLLDGLGSATKIQDVTALRCGIAMTTLTTVGYGDIYPVSNVEMAYTCGIQFTGSCVLGYVMGQVVEICTREDTSARLIRKKIDSINSYMRHRNLPYELKVLIRRHYSYSWKHSSIFNEQLILEELPMSIRCRIVMAINRPVLEKISFLEGLSNHIKTAICLKVSHTQVVPGEHVVVEGDVGNDCFIVSRGRLDAYVRAASQLADSLDIDRMLNILTFADGDIFAEYTLFKGNSAKHPYTVMGNHRAAELLCLTSKNFRRLCGEFPILEDIFKKVAMENFEAMIATLSSRQRIKAKAKGAGDAAARRDRDPTCRERFFPCCDCLDDGRAHATNQILVAPADLDEASENDLDGDGCDDDVQGIDPEELAELRKRRDEFGALSNQTKLKAQLWAKRGVMKSTMRRTLLTDADEPSTSGSPFGSRGTPPNSARSPAPASSPFGRANSQGAAAAAPRVDALERAVAAIGDTLARHSTILERLADKLDLDAQPALAEQDGSLDLLERLAEGGDEDEEPSAARHRRASM</sequence>
<feature type="region of interest" description="Disordered" evidence="1">
    <location>
        <begin position="618"/>
        <end position="637"/>
    </location>
</feature>